<accession>A0A7G9S871</accession>
<dbReference type="AlphaFoldDB" id="A0A7G9S871"/>
<dbReference type="PANTHER" id="PTHR38441:SF1">
    <property type="entry name" value="MEMBRANE PROTEIN"/>
    <property type="match status" value="1"/>
</dbReference>
<proteinExistence type="predicted"/>
<keyword evidence="3" id="KW-1185">Reference proteome</keyword>
<protein>
    <submittedName>
        <fullName evidence="2">DUF485 domain-containing protein</fullName>
    </submittedName>
</protein>
<dbReference type="PANTHER" id="PTHR38441">
    <property type="entry name" value="INTEGRAL MEMBRANE PROTEIN-RELATED"/>
    <property type="match status" value="1"/>
</dbReference>
<evidence type="ECO:0000313" key="2">
    <source>
        <dbReference type="EMBL" id="QNN64046.1"/>
    </source>
</evidence>
<keyword evidence="1" id="KW-1133">Transmembrane helix</keyword>
<dbReference type="InterPro" id="IPR007436">
    <property type="entry name" value="DUF485"/>
</dbReference>
<gene>
    <name evidence="2" type="ORF">H9L06_11270</name>
</gene>
<keyword evidence="1" id="KW-0812">Transmembrane</keyword>
<reference evidence="2 3" key="1">
    <citation type="submission" date="2020-08" db="EMBL/GenBank/DDBJ databases">
        <title>Genome sequence of Leucobacter denitrificans KACC 14055T.</title>
        <authorList>
            <person name="Hyun D.-W."/>
            <person name="Bae J.-W."/>
        </authorList>
    </citation>
    <scope>NUCLEOTIDE SEQUENCE [LARGE SCALE GENOMIC DNA]</scope>
    <source>
        <strain evidence="2 3">KACC 14055</strain>
    </source>
</reference>
<dbReference type="KEGG" id="ldn:H9L06_11270"/>
<feature type="transmembrane region" description="Helical" evidence="1">
    <location>
        <begin position="22"/>
        <end position="45"/>
    </location>
</feature>
<keyword evidence="1" id="KW-0472">Membrane</keyword>
<dbReference type="Proteomes" id="UP000515934">
    <property type="component" value="Chromosome"/>
</dbReference>
<dbReference type="RefSeq" id="WP_187556501.1">
    <property type="nucleotide sequence ID" value="NZ_JBHSLZ010000005.1"/>
</dbReference>
<organism evidence="2 3">
    <name type="scientific">Leucobacter denitrificans</name>
    <dbReference type="NCBI Taxonomy" id="683042"/>
    <lineage>
        <taxon>Bacteria</taxon>
        <taxon>Bacillati</taxon>
        <taxon>Actinomycetota</taxon>
        <taxon>Actinomycetes</taxon>
        <taxon>Micrococcales</taxon>
        <taxon>Microbacteriaceae</taxon>
        <taxon>Leucobacter</taxon>
    </lineage>
</organism>
<evidence type="ECO:0000256" key="1">
    <source>
        <dbReference type="SAM" id="Phobius"/>
    </source>
</evidence>
<sequence length="106" mass="12203">MDYEAVQSGREFLELKQRFRRFVFPLTAAFMLWFLGFVLLGAYAHEFMATPLMGLNVGMWLGLLQFVSTFAITMWYVSFANKRLDPLTAELRAELEAREPAQGGEQ</sequence>
<feature type="transmembrane region" description="Helical" evidence="1">
    <location>
        <begin position="57"/>
        <end position="77"/>
    </location>
</feature>
<name>A0A7G9S871_9MICO</name>
<dbReference type="Pfam" id="PF04341">
    <property type="entry name" value="DUF485"/>
    <property type="match status" value="1"/>
</dbReference>
<dbReference type="EMBL" id="CP060716">
    <property type="protein sequence ID" value="QNN64046.1"/>
    <property type="molecule type" value="Genomic_DNA"/>
</dbReference>
<evidence type="ECO:0000313" key="3">
    <source>
        <dbReference type="Proteomes" id="UP000515934"/>
    </source>
</evidence>